<evidence type="ECO:0000313" key="3">
    <source>
        <dbReference type="Proteomes" id="UP000829685"/>
    </source>
</evidence>
<comment type="caution">
    <text evidence="2">The sequence shown here is derived from an EMBL/GenBank/DDBJ whole genome shotgun (WGS) entry which is preliminary data.</text>
</comment>
<feature type="compositionally biased region" description="Basic and acidic residues" evidence="1">
    <location>
        <begin position="264"/>
        <end position="283"/>
    </location>
</feature>
<feature type="region of interest" description="Disordered" evidence="1">
    <location>
        <begin position="220"/>
        <end position="283"/>
    </location>
</feature>
<protein>
    <submittedName>
        <fullName evidence="2">Uncharacterized protein</fullName>
    </submittedName>
</protein>
<accession>A0A9P9WDE3</accession>
<sequence length="570" mass="62764">MLHYPRHHPQFPSYPAETTLFNHNIPGDLDFNPIPWHVTIKKLAYTWRFKARQLRRKRGVVRILTPIKASAVSPGRCASAPATSAKAFGSEGDASRKRFGTGVSAGQSTVLCQESNSFKDDVNLSLKDLDSNAIICGYSPELQQQLRGLDGSMEKDKKARAAQKSSHSQPRQNASRGQTPEQLIALKRREGVEAVMAVFQTWLDKRLAIIDYAVESSEVSGGFAGGSSTEDSGDGKTGSSSGSGRGKRQFNGDDDTNGSSSGGDGKRGGEDRGGNKRAKKDAEKKPMFACPYFQHDPRRHCTHRSCVGPGWPSIHRLKEHLFRRHRLPSHMCPRCREPMDNDEALEEHLRSDIPCTKRDVIRVQGIDDAQEKKLKERKKTSASLTEEQKWKDIYVILFPQANKNALPSPYYENGDPVSYAKSAEQWKKFKKHIQRELPSAVRKRVEHRFDGVQAEVLDGLGDIVRDSIFHILKGMPGGSGSAPTSAPASPSPGPVSRSATPKASLPMPADDAKDLNMSSFMNDPNAPFSFFGGFAMDDDFGQPFDFNIECQSDSGYASNSTAAAPTMYGF</sequence>
<gene>
    <name evidence="2" type="ORF">JX265_010997</name>
</gene>
<organism evidence="2 3">
    <name type="scientific">Neoarthrinium moseri</name>
    <dbReference type="NCBI Taxonomy" id="1658444"/>
    <lineage>
        <taxon>Eukaryota</taxon>
        <taxon>Fungi</taxon>
        <taxon>Dikarya</taxon>
        <taxon>Ascomycota</taxon>
        <taxon>Pezizomycotina</taxon>
        <taxon>Sordariomycetes</taxon>
        <taxon>Xylariomycetidae</taxon>
        <taxon>Amphisphaeriales</taxon>
        <taxon>Apiosporaceae</taxon>
        <taxon>Neoarthrinium</taxon>
    </lineage>
</organism>
<name>A0A9P9WDE3_9PEZI</name>
<evidence type="ECO:0000256" key="1">
    <source>
        <dbReference type="SAM" id="MobiDB-lite"/>
    </source>
</evidence>
<evidence type="ECO:0000313" key="2">
    <source>
        <dbReference type="EMBL" id="KAI1857967.1"/>
    </source>
</evidence>
<dbReference type="PANTHER" id="PTHR38166">
    <property type="entry name" value="C2H2-TYPE DOMAIN-CONTAINING PROTEIN-RELATED"/>
    <property type="match status" value="1"/>
</dbReference>
<dbReference type="AlphaFoldDB" id="A0A9P9WDE3"/>
<feature type="region of interest" description="Disordered" evidence="1">
    <location>
        <begin position="151"/>
        <end position="180"/>
    </location>
</feature>
<dbReference type="EMBL" id="JAFIMR010000038">
    <property type="protein sequence ID" value="KAI1857967.1"/>
    <property type="molecule type" value="Genomic_DNA"/>
</dbReference>
<feature type="region of interest" description="Disordered" evidence="1">
    <location>
        <begin position="479"/>
        <end position="518"/>
    </location>
</feature>
<keyword evidence="3" id="KW-1185">Reference proteome</keyword>
<proteinExistence type="predicted"/>
<reference evidence="2" key="1">
    <citation type="submission" date="2021-03" db="EMBL/GenBank/DDBJ databases">
        <title>Revisited historic fungal species revealed as producer of novel bioactive compounds through whole genome sequencing and comparative genomics.</title>
        <authorList>
            <person name="Vignolle G.A."/>
            <person name="Hochenegger N."/>
            <person name="Mach R.L."/>
            <person name="Mach-Aigner A.R."/>
            <person name="Javad Rahimi M."/>
            <person name="Salim K.A."/>
            <person name="Chan C.M."/>
            <person name="Lim L.B.L."/>
            <person name="Cai F."/>
            <person name="Druzhinina I.S."/>
            <person name="U'Ren J.M."/>
            <person name="Derntl C."/>
        </authorList>
    </citation>
    <scope>NUCLEOTIDE SEQUENCE</scope>
    <source>
        <strain evidence="2">TUCIM 5799</strain>
    </source>
</reference>
<feature type="compositionally biased region" description="Low complexity" evidence="1">
    <location>
        <begin position="481"/>
        <end position="499"/>
    </location>
</feature>
<dbReference type="Proteomes" id="UP000829685">
    <property type="component" value="Unassembled WGS sequence"/>
</dbReference>
<feature type="compositionally biased region" description="Polar residues" evidence="1">
    <location>
        <begin position="163"/>
        <end position="180"/>
    </location>
</feature>
<dbReference type="PANTHER" id="PTHR38166:SF1">
    <property type="entry name" value="C2H2-TYPE DOMAIN-CONTAINING PROTEIN"/>
    <property type="match status" value="1"/>
</dbReference>